<feature type="region of interest" description="Disordered" evidence="1">
    <location>
        <begin position="43"/>
        <end position="73"/>
    </location>
</feature>
<protein>
    <submittedName>
        <fullName evidence="2">Uncharacterized protein</fullName>
    </submittedName>
</protein>
<dbReference type="AlphaFoldDB" id="A0AAD9HCF1"/>
<evidence type="ECO:0000313" key="2">
    <source>
        <dbReference type="EMBL" id="KAK2026465.1"/>
    </source>
</evidence>
<feature type="compositionally biased region" description="Basic and acidic residues" evidence="1">
    <location>
        <begin position="126"/>
        <end position="137"/>
    </location>
</feature>
<sequence length="153" mass="17418">MERKTRRKKRDGEKEREKTACESSQAELNFDARRGRARLWPVSQPASSSHLSTSITHTTAVTGNQRTRPGTNDTYTHTLSLSLSLSLSLLFGWSLGEQKPAHLRLDLQQSTTTLAVENEKRKKKRSQEGRNASHDRLQVLCAKNQKRKRKPLP</sequence>
<accession>A0AAD9HCF1</accession>
<feature type="compositionally biased region" description="Polar residues" evidence="1">
    <location>
        <begin position="60"/>
        <end position="73"/>
    </location>
</feature>
<keyword evidence="3" id="KW-1185">Reference proteome</keyword>
<reference evidence="2" key="1">
    <citation type="submission" date="2021-06" db="EMBL/GenBank/DDBJ databases">
        <title>Comparative genomics, transcriptomics and evolutionary studies reveal genomic signatures of adaptation to plant cell wall in hemibiotrophic fungi.</title>
        <authorList>
            <consortium name="DOE Joint Genome Institute"/>
            <person name="Baroncelli R."/>
            <person name="Diaz J.F."/>
            <person name="Benocci T."/>
            <person name="Peng M."/>
            <person name="Battaglia E."/>
            <person name="Haridas S."/>
            <person name="Andreopoulos W."/>
            <person name="Labutti K."/>
            <person name="Pangilinan J."/>
            <person name="Floch G.L."/>
            <person name="Makela M.R."/>
            <person name="Henrissat B."/>
            <person name="Grigoriev I.V."/>
            <person name="Crouch J.A."/>
            <person name="De Vries R.P."/>
            <person name="Sukno S.A."/>
            <person name="Thon M.R."/>
        </authorList>
    </citation>
    <scope>NUCLEOTIDE SEQUENCE</scope>
    <source>
        <strain evidence="2">MAFF235873</strain>
    </source>
</reference>
<feature type="compositionally biased region" description="Basic residues" evidence="1">
    <location>
        <begin position="144"/>
        <end position="153"/>
    </location>
</feature>
<name>A0AAD9HCF1_9PEZI</name>
<evidence type="ECO:0000256" key="1">
    <source>
        <dbReference type="SAM" id="MobiDB-lite"/>
    </source>
</evidence>
<feature type="compositionally biased region" description="Low complexity" evidence="1">
    <location>
        <begin position="47"/>
        <end position="59"/>
    </location>
</feature>
<organism evidence="2 3">
    <name type="scientific">Colletotrichum zoysiae</name>
    <dbReference type="NCBI Taxonomy" id="1216348"/>
    <lineage>
        <taxon>Eukaryota</taxon>
        <taxon>Fungi</taxon>
        <taxon>Dikarya</taxon>
        <taxon>Ascomycota</taxon>
        <taxon>Pezizomycotina</taxon>
        <taxon>Sordariomycetes</taxon>
        <taxon>Hypocreomycetidae</taxon>
        <taxon>Glomerellales</taxon>
        <taxon>Glomerellaceae</taxon>
        <taxon>Colletotrichum</taxon>
        <taxon>Colletotrichum graminicola species complex</taxon>
    </lineage>
</organism>
<gene>
    <name evidence="2" type="ORF">LX32DRAFT_20713</name>
</gene>
<dbReference type="EMBL" id="MU842914">
    <property type="protein sequence ID" value="KAK2026465.1"/>
    <property type="molecule type" value="Genomic_DNA"/>
</dbReference>
<feature type="region of interest" description="Disordered" evidence="1">
    <location>
        <begin position="114"/>
        <end position="153"/>
    </location>
</feature>
<dbReference type="Proteomes" id="UP001232148">
    <property type="component" value="Unassembled WGS sequence"/>
</dbReference>
<feature type="compositionally biased region" description="Basic and acidic residues" evidence="1">
    <location>
        <begin position="10"/>
        <end position="20"/>
    </location>
</feature>
<evidence type="ECO:0000313" key="3">
    <source>
        <dbReference type="Proteomes" id="UP001232148"/>
    </source>
</evidence>
<feature type="region of interest" description="Disordered" evidence="1">
    <location>
        <begin position="1"/>
        <end position="26"/>
    </location>
</feature>
<proteinExistence type="predicted"/>
<comment type="caution">
    <text evidence="2">The sequence shown here is derived from an EMBL/GenBank/DDBJ whole genome shotgun (WGS) entry which is preliminary data.</text>
</comment>